<proteinExistence type="predicted"/>
<dbReference type="InterPro" id="IPR050743">
    <property type="entry name" value="2-oxoacid_DH_E2_comp"/>
</dbReference>
<organism evidence="1 2">
    <name type="scientific">Aliikangiella maris</name>
    <dbReference type="NCBI Taxonomy" id="3162458"/>
    <lineage>
        <taxon>Bacteria</taxon>
        <taxon>Pseudomonadati</taxon>
        <taxon>Pseudomonadota</taxon>
        <taxon>Gammaproteobacteria</taxon>
        <taxon>Oceanospirillales</taxon>
        <taxon>Pleioneaceae</taxon>
        <taxon>Aliikangiella</taxon>
    </lineage>
</organism>
<dbReference type="PROSITE" id="PS00189">
    <property type="entry name" value="LIPOYL"/>
    <property type="match status" value="2"/>
</dbReference>
<evidence type="ECO:0000313" key="2">
    <source>
        <dbReference type="Proteomes" id="UP001548189"/>
    </source>
</evidence>
<comment type="caution">
    <text evidence="1">The sequence shown here is derived from an EMBL/GenBank/DDBJ whole genome shotgun (WGS) entry which is preliminary data.</text>
</comment>
<dbReference type="PANTHER" id="PTHR43178:SF12">
    <property type="entry name" value="DIHYDROLIPOAMIDE ACETYLTRANSFERASE COMPONENT OF PYRUVATE DEHYDROGENASE COMPLEX"/>
    <property type="match status" value="1"/>
</dbReference>
<sequence length="575" mass="60343">MKTFNLPDLGEGLPDAEIVRWLVKEGDTVTLDQPMVEMETAKAVVEVPSPFSGVITRLLGKPGDVIDVGAVLVEFDGDTSSSTPIASTPKPASEPAASAAVQPAPAAGPQEIFKLPDLGEGLPDAEIVRWLVSEGDSLTLDQPMVEMETAKAVVEVPSPHAGVVARLHGAPGDVIEVGAPLVTFGTAGAATPAASEQVAQSEADEPEKQGDAGTVVGAVQVGNQVVAESASAVVKALAKKLKVDLTKVIGTGKDGNITQADVKQAKKDGKLLNASAEQTQVLANAAVNAVVDDANPLNYKASPAVRSYAREQGVALSQCIATGKKGSITKADIDQAARQPAGQRASAPAAAVDRATTGLPSVQVSVEPQTVRGVRRAMAMGMAKSHATVVPTTLMEDADITAWPKQDSLARYVRALVYACKIEPALNCWFDGEKFERLVHPAVHVGLAVDSPDGLYVPVIFDADKKNPLQVRERVQELREKIETKSLKQEDQQGATITLSNYGSIAGRYGTPVVSPPQVAILGTGRFRNELKLTANGISQRKILPLSLTFDHRACTGGEAARFLSAVIEDLQKPQ</sequence>
<dbReference type="Gene3D" id="3.30.559.10">
    <property type="entry name" value="Chloramphenicol acetyltransferase-like domain"/>
    <property type="match status" value="1"/>
</dbReference>
<dbReference type="InterPro" id="IPR004167">
    <property type="entry name" value="PSBD"/>
</dbReference>
<dbReference type="Gene3D" id="4.10.320.10">
    <property type="entry name" value="E3-binding domain"/>
    <property type="match status" value="2"/>
</dbReference>
<dbReference type="EMBL" id="JBEVCJ010000016">
    <property type="protein sequence ID" value="MET1256022.1"/>
    <property type="molecule type" value="Genomic_DNA"/>
</dbReference>
<evidence type="ECO:0000313" key="1">
    <source>
        <dbReference type="EMBL" id="MET1256022.1"/>
    </source>
</evidence>
<gene>
    <name evidence="1" type="ORF">ABVT43_12860</name>
</gene>
<dbReference type="Proteomes" id="UP001548189">
    <property type="component" value="Unassembled WGS sequence"/>
</dbReference>
<dbReference type="InterPro" id="IPR000089">
    <property type="entry name" value="Biotin_lipoyl"/>
</dbReference>
<name>A0ABV2BVQ1_9GAMM</name>
<dbReference type="SUPFAM" id="SSF51230">
    <property type="entry name" value="Single hybrid motif"/>
    <property type="match status" value="2"/>
</dbReference>
<accession>A0ABV2BVQ1</accession>
<dbReference type="CDD" id="cd06849">
    <property type="entry name" value="lipoyl_domain"/>
    <property type="match status" value="2"/>
</dbReference>
<reference evidence="1 2" key="1">
    <citation type="submission" date="2024-06" db="EMBL/GenBank/DDBJ databases">
        <authorList>
            <person name="Li F."/>
        </authorList>
    </citation>
    <scope>NUCLEOTIDE SEQUENCE [LARGE SCALE GENOMIC DNA]</scope>
    <source>
        <strain evidence="1 2">GXAS 311</strain>
    </source>
</reference>
<keyword evidence="2" id="KW-1185">Reference proteome</keyword>
<dbReference type="InterPro" id="IPR011053">
    <property type="entry name" value="Single_hybrid_motif"/>
</dbReference>
<dbReference type="InterPro" id="IPR036625">
    <property type="entry name" value="E3-bd_dom_sf"/>
</dbReference>
<dbReference type="Pfam" id="PF00198">
    <property type="entry name" value="2-oxoacid_dh"/>
    <property type="match status" value="1"/>
</dbReference>
<dbReference type="PANTHER" id="PTHR43178">
    <property type="entry name" value="DIHYDROLIPOAMIDE ACETYLTRANSFERASE COMPONENT OF PYRUVATE DEHYDROGENASE COMPLEX"/>
    <property type="match status" value="1"/>
</dbReference>
<dbReference type="SUPFAM" id="SSF52777">
    <property type="entry name" value="CoA-dependent acyltransferases"/>
    <property type="match status" value="1"/>
</dbReference>
<dbReference type="InterPro" id="IPR003016">
    <property type="entry name" value="2-oxoA_DH_lipoyl-BS"/>
</dbReference>
<protein>
    <submittedName>
        <fullName evidence="1">2-oxo acid dehydrogenase subunit E2</fullName>
    </submittedName>
</protein>
<dbReference type="Pfam" id="PF02817">
    <property type="entry name" value="E3_binding"/>
    <property type="match status" value="2"/>
</dbReference>
<dbReference type="SUPFAM" id="SSF47005">
    <property type="entry name" value="Peripheral subunit-binding domain of 2-oxo acid dehydrogenase complex"/>
    <property type="match status" value="2"/>
</dbReference>
<dbReference type="PROSITE" id="PS50968">
    <property type="entry name" value="BIOTINYL_LIPOYL"/>
    <property type="match status" value="2"/>
</dbReference>
<dbReference type="InterPro" id="IPR001078">
    <property type="entry name" value="2-oxoacid_DH_actylTfrase"/>
</dbReference>
<dbReference type="InterPro" id="IPR023213">
    <property type="entry name" value="CAT-like_dom_sf"/>
</dbReference>
<dbReference type="Pfam" id="PF00364">
    <property type="entry name" value="Biotin_lipoyl"/>
    <property type="match status" value="2"/>
</dbReference>
<dbReference type="Gene3D" id="2.40.50.100">
    <property type="match status" value="2"/>
</dbReference>
<dbReference type="PROSITE" id="PS51826">
    <property type="entry name" value="PSBD"/>
    <property type="match status" value="2"/>
</dbReference>